<dbReference type="Proteomes" id="UP000199420">
    <property type="component" value="Unassembled WGS sequence"/>
</dbReference>
<dbReference type="GO" id="GO:0005886">
    <property type="term" value="C:plasma membrane"/>
    <property type="evidence" value="ECO:0007669"/>
    <property type="project" value="UniProtKB-SubCell"/>
</dbReference>
<feature type="domain" description="Multidrug resistance protein MdtA-like C-terminal permuted SH3" evidence="8">
    <location>
        <begin position="303"/>
        <end position="363"/>
    </location>
</feature>
<dbReference type="InterPro" id="IPR058626">
    <property type="entry name" value="MdtA-like_b-barrel"/>
</dbReference>
<feature type="chain" id="PRO_5011547904" evidence="4">
    <location>
        <begin position="20"/>
        <end position="402"/>
    </location>
</feature>
<dbReference type="PROSITE" id="PS51257">
    <property type="entry name" value="PROKAR_LIPOPROTEIN"/>
    <property type="match status" value="1"/>
</dbReference>
<dbReference type="InterPro" id="IPR006143">
    <property type="entry name" value="RND_pump_MFP"/>
</dbReference>
<keyword evidence="10" id="KW-1185">Reference proteome</keyword>
<evidence type="ECO:0000256" key="4">
    <source>
        <dbReference type="SAM" id="SignalP"/>
    </source>
</evidence>
<dbReference type="NCBIfam" id="TIGR01730">
    <property type="entry name" value="RND_mfp"/>
    <property type="match status" value="1"/>
</dbReference>
<dbReference type="InterPro" id="IPR058624">
    <property type="entry name" value="MdtA-like_HH"/>
</dbReference>
<keyword evidence="4" id="KW-0732">Signal</keyword>
<evidence type="ECO:0000259" key="6">
    <source>
        <dbReference type="Pfam" id="PF25917"/>
    </source>
</evidence>
<feature type="compositionally biased region" description="Pro residues" evidence="3">
    <location>
        <begin position="372"/>
        <end position="381"/>
    </location>
</feature>
<evidence type="ECO:0000256" key="1">
    <source>
        <dbReference type="ARBA" id="ARBA00004519"/>
    </source>
</evidence>
<reference evidence="9 10" key="1">
    <citation type="submission" date="2016-10" db="EMBL/GenBank/DDBJ databases">
        <authorList>
            <person name="de Groot N.N."/>
        </authorList>
    </citation>
    <scope>NUCLEOTIDE SEQUENCE [LARGE SCALE GENOMIC DNA]</scope>
    <source>
        <strain evidence="9 10">DSM 26515</strain>
    </source>
</reference>
<dbReference type="Pfam" id="PF25917">
    <property type="entry name" value="BSH_RND"/>
    <property type="match status" value="1"/>
</dbReference>
<feature type="compositionally biased region" description="Low complexity" evidence="3">
    <location>
        <begin position="382"/>
        <end position="402"/>
    </location>
</feature>
<evidence type="ECO:0000259" key="8">
    <source>
        <dbReference type="Pfam" id="PF25967"/>
    </source>
</evidence>
<protein>
    <submittedName>
        <fullName evidence="9">Membrane fusion protein, multidrug efflux system</fullName>
    </submittedName>
</protein>
<evidence type="ECO:0000256" key="2">
    <source>
        <dbReference type="ARBA" id="ARBA00009477"/>
    </source>
</evidence>
<evidence type="ECO:0000259" key="5">
    <source>
        <dbReference type="Pfam" id="PF25876"/>
    </source>
</evidence>
<organism evidence="9 10">
    <name type="scientific">Frateuria terrea</name>
    <dbReference type="NCBI Taxonomy" id="529704"/>
    <lineage>
        <taxon>Bacteria</taxon>
        <taxon>Pseudomonadati</taxon>
        <taxon>Pseudomonadota</taxon>
        <taxon>Gammaproteobacteria</taxon>
        <taxon>Lysobacterales</taxon>
        <taxon>Rhodanobacteraceae</taxon>
        <taxon>Frateuria</taxon>
    </lineage>
</organism>
<dbReference type="GO" id="GO:0046677">
    <property type="term" value="P:response to antibiotic"/>
    <property type="evidence" value="ECO:0007669"/>
    <property type="project" value="TreeGrafter"/>
</dbReference>
<dbReference type="PANTHER" id="PTHR30158:SF3">
    <property type="entry name" value="MULTIDRUG EFFLUX PUMP SUBUNIT ACRA-RELATED"/>
    <property type="match status" value="1"/>
</dbReference>
<dbReference type="RefSeq" id="WP_091336712.1">
    <property type="nucleotide sequence ID" value="NZ_FNYC01000009.1"/>
</dbReference>
<sequence length="402" mass="41519">MKSTTTRTLGLCLGLLALAACGGKGQPQGQQQMPPPQVGVITLKARTVPLTKDLVGRLSAFRSADVRARVPGVLLKRTYEEGTDVKKGQLLFQIDPAPLKATLGASQASLAQAQASYTNAKVNASRARELAPKGYVSKADLDNALAAERSAAAAVQQARASVQSAQINLGYADVRSPIDGRAGQQQVTEGALVGQGEATLLTTVDQIDPLYVNFTMSVAELEQLRQAQGQGNVSLAGNDSAQVHVALPDGSAYGQPGTVDFSSTNVDPATGAVKLRARLPNPEHTLLPGMYVTLEASLGQRHNVFVVPQAAVLRDTAGAYVFTVGPDNKVARNGVTTSAMQGGDWVITDGLKAGEKVIVSGVQNVKEGAPANPSPWQPPVPAGKTPAAAAKAPAAAATARGK</sequence>
<dbReference type="SUPFAM" id="SSF111369">
    <property type="entry name" value="HlyD-like secretion proteins"/>
    <property type="match status" value="1"/>
</dbReference>
<feature type="domain" description="Multidrug resistance protein MdtA-like beta-barrel" evidence="7">
    <location>
        <begin position="209"/>
        <end position="295"/>
    </location>
</feature>
<dbReference type="GO" id="GO:0022857">
    <property type="term" value="F:transmembrane transporter activity"/>
    <property type="evidence" value="ECO:0007669"/>
    <property type="project" value="InterPro"/>
</dbReference>
<gene>
    <name evidence="9" type="ORF">SAMN04487997_3546</name>
</gene>
<evidence type="ECO:0000313" key="10">
    <source>
        <dbReference type="Proteomes" id="UP000199420"/>
    </source>
</evidence>
<comment type="similarity">
    <text evidence="2">Belongs to the membrane fusion protein (MFP) (TC 8.A.1) family.</text>
</comment>
<feature type="signal peptide" evidence="4">
    <location>
        <begin position="1"/>
        <end position="19"/>
    </location>
</feature>
<dbReference type="Pfam" id="PF25876">
    <property type="entry name" value="HH_MFP_RND"/>
    <property type="match status" value="1"/>
</dbReference>
<name>A0A1H6Z606_9GAMM</name>
<dbReference type="Pfam" id="PF25967">
    <property type="entry name" value="RND-MFP_C"/>
    <property type="match status" value="1"/>
</dbReference>
<dbReference type="InterPro" id="IPR058627">
    <property type="entry name" value="MdtA-like_C"/>
</dbReference>
<dbReference type="AlphaFoldDB" id="A0A1H6Z606"/>
<dbReference type="STRING" id="529704.SAMN02927913_2144"/>
<dbReference type="Gene3D" id="2.40.50.100">
    <property type="match status" value="1"/>
</dbReference>
<proteinExistence type="inferred from homology"/>
<feature type="domain" description="Multidrug resistance protein MdtA-like barrel-sandwich hybrid" evidence="6">
    <location>
        <begin position="62"/>
        <end position="204"/>
    </location>
</feature>
<dbReference type="Gene3D" id="2.40.30.170">
    <property type="match status" value="1"/>
</dbReference>
<evidence type="ECO:0000256" key="3">
    <source>
        <dbReference type="SAM" id="MobiDB-lite"/>
    </source>
</evidence>
<evidence type="ECO:0000313" key="9">
    <source>
        <dbReference type="EMBL" id="SEJ48818.1"/>
    </source>
</evidence>
<dbReference type="EMBL" id="FNYC01000009">
    <property type="protein sequence ID" value="SEJ48818.1"/>
    <property type="molecule type" value="Genomic_DNA"/>
</dbReference>
<dbReference type="InterPro" id="IPR058625">
    <property type="entry name" value="MdtA-like_BSH"/>
</dbReference>
<dbReference type="Gene3D" id="2.40.420.20">
    <property type="match status" value="1"/>
</dbReference>
<accession>A0A1H6Z606</accession>
<dbReference type="OrthoDB" id="9816569at2"/>
<dbReference type="Pfam" id="PF25944">
    <property type="entry name" value="Beta-barrel_RND"/>
    <property type="match status" value="1"/>
</dbReference>
<feature type="region of interest" description="Disordered" evidence="3">
    <location>
        <begin position="366"/>
        <end position="402"/>
    </location>
</feature>
<dbReference type="Gene3D" id="1.10.287.470">
    <property type="entry name" value="Helix hairpin bin"/>
    <property type="match status" value="1"/>
</dbReference>
<comment type="subcellular location">
    <subcellularLocation>
        <location evidence="1">Cell inner membrane</location>
        <topology evidence="1">Lipid-anchor</topology>
    </subcellularLocation>
</comment>
<dbReference type="PANTHER" id="PTHR30158">
    <property type="entry name" value="ACRA/E-RELATED COMPONENT OF DRUG EFFLUX TRANSPORTER"/>
    <property type="match status" value="1"/>
</dbReference>
<dbReference type="FunFam" id="2.40.420.20:FF:000001">
    <property type="entry name" value="Efflux RND transporter periplasmic adaptor subunit"/>
    <property type="match status" value="1"/>
</dbReference>
<evidence type="ECO:0000259" key="7">
    <source>
        <dbReference type="Pfam" id="PF25944"/>
    </source>
</evidence>
<feature type="domain" description="Multidrug resistance protein MdtA-like alpha-helical hairpin" evidence="5">
    <location>
        <begin position="105"/>
        <end position="172"/>
    </location>
</feature>